<keyword evidence="3" id="KW-1185">Reference proteome</keyword>
<dbReference type="EMBL" id="JAWHQM010000004">
    <property type="protein sequence ID" value="KAK5626866.1"/>
    <property type="molecule type" value="Genomic_DNA"/>
</dbReference>
<reference evidence="2 3" key="1">
    <citation type="submission" date="2023-10" db="EMBL/GenBank/DDBJ databases">
        <title>Draft genome sequence of Xylaria bambusicola isolate GMP-LS, the root and basal stem rot pathogen of sugarcane in Indonesia.</title>
        <authorList>
            <person name="Selvaraj P."/>
            <person name="Muralishankar V."/>
            <person name="Muruganantham S."/>
            <person name="Sp S."/>
            <person name="Haryani S."/>
            <person name="Lau K.J.X."/>
            <person name="Naqvi N.I."/>
        </authorList>
    </citation>
    <scope>NUCLEOTIDE SEQUENCE [LARGE SCALE GENOMIC DNA]</scope>
    <source>
        <strain evidence="2">GMP-LS</strain>
    </source>
</reference>
<feature type="region of interest" description="Disordered" evidence="1">
    <location>
        <begin position="1"/>
        <end position="29"/>
    </location>
</feature>
<proteinExistence type="predicted"/>
<dbReference type="Proteomes" id="UP001305414">
    <property type="component" value="Unassembled WGS sequence"/>
</dbReference>
<evidence type="ECO:0000313" key="3">
    <source>
        <dbReference type="Proteomes" id="UP001305414"/>
    </source>
</evidence>
<organism evidence="2 3">
    <name type="scientific">Xylaria bambusicola</name>
    <dbReference type="NCBI Taxonomy" id="326684"/>
    <lineage>
        <taxon>Eukaryota</taxon>
        <taxon>Fungi</taxon>
        <taxon>Dikarya</taxon>
        <taxon>Ascomycota</taxon>
        <taxon>Pezizomycotina</taxon>
        <taxon>Sordariomycetes</taxon>
        <taxon>Xylariomycetidae</taxon>
        <taxon>Xylariales</taxon>
        <taxon>Xylariaceae</taxon>
        <taxon>Xylaria</taxon>
    </lineage>
</organism>
<evidence type="ECO:0000256" key="1">
    <source>
        <dbReference type="SAM" id="MobiDB-lite"/>
    </source>
</evidence>
<dbReference type="AlphaFoldDB" id="A0AAN7UIX6"/>
<comment type="caution">
    <text evidence="2">The sequence shown here is derived from an EMBL/GenBank/DDBJ whole genome shotgun (WGS) entry which is preliminary data.</text>
</comment>
<protein>
    <submittedName>
        <fullName evidence="2">Uncharacterized protein</fullName>
    </submittedName>
</protein>
<sequence length="114" mass="12077">MSQASITKENHSRRNHPITPPLIQSKHVPVKHGCHTRKCLSSGYGAFTAHQDREGSGREQPGRAVVDAMLVLMVLQVAAMGTWTYDGQDTAAGAVATVGADVAEVGDAEGLRRG</sequence>
<gene>
    <name evidence="2" type="ORF">RRF57_002581</name>
</gene>
<accession>A0AAN7UIX6</accession>
<evidence type="ECO:0000313" key="2">
    <source>
        <dbReference type="EMBL" id="KAK5626866.1"/>
    </source>
</evidence>
<name>A0AAN7UIX6_9PEZI</name>